<evidence type="ECO:0000313" key="5">
    <source>
        <dbReference type="Proteomes" id="UP000245884"/>
    </source>
</evidence>
<keyword evidence="2" id="KW-0732">Signal</keyword>
<keyword evidence="5" id="KW-1185">Reference proteome</keyword>
<dbReference type="PANTHER" id="PTHR10281">
    <property type="entry name" value="MEMBRANE-ASSOCIATED PROGESTERONE RECEPTOR COMPONENT-RELATED"/>
    <property type="match status" value="1"/>
</dbReference>
<dbReference type="GO" id="GO:0016020">
    <property type="term" value="C:membrane"/>
    <property type="evidence" value="ECO:0007669"/>
    <property type="project" value="TreeGrafter"/>
</dbReference>
<dbReference type="InterPro" id="IPR050577">
    <property type="entry name" value="MAPR/NEUFC/NENF-like"/>
</dbReference>
<dbReference type="SMART" id="SM01117">
    <property type="entry name" value="Cyt-b5"/>
    <property type="match status" value="1"/>
</dbReference>
<dbReference type="Proteomes" id="UP000245884">
    <property type="component" value="Unassembled WGS sequence"/>
</dbReference>
<dbReference type="AlphaFoldDB" id="A0A316UXL9"/>
<feature type="non-terminal residue" evidence="4">
    <location>
        <position position="156"/>
    </location>
</feature>
<name>A0A316UXL9_9BASI</name>
<feature type="non-terminal residue" evidence="4">
    <location>
        <position position="1"/>
    </location>
</feature>
<dbReference type="OrthoDB" id="10257697at2759"/>
<dbReference type="PANTHER" id="PTHR10281:SF76">
    <property type="entry name" value="CALCUTTA CUP-RELATED"/>
    <property type="match status" value="1"/>
</dbReference>
<comment type="similarity">
    <text evidence="1">Belongs to the cytochrome b5 family. MAPR subfamily.</text>
</comment>
<proteinExistence type="inferred from homology"/>
<protein>
    <submittedName>
        <fullName evidence="4">Cytochrome b5</fullName>
    </submittedName>
</protein>
<organism evidence="4 5">
    <name type="scientific">Jaminaea rosea</name>
    <dbReference type="NCBI Taxonomy" id="1569628"/>
    <lineage>
        <taxon>Eukaryota</taxon>
        <taxon>Fungi</taxon>
        <taxon>Dikarya</taxon>
        <taxon>Basidiomycota</taxon>
        <taxon>Ustilaginomycotina</taxon>
        <taxon>Exobasidiomycetes</taxon>
        <taxon>Microstromatales</taxon>
        <taxon>Microstromatales incertae sedis</taxon>
        <taxon>Jaminaea</taxon>
    </lineage>
</organism>
<reference evidence="4 5" key="1">
    <citation type="journal article" date="2018" name="Mol. Biol. Evol.">
        <title>Broad Genomic Sampling Reveals a Smut Pathogenic Ancestry of the Fungal Clade Ustilaginomycotina.</title>
        <authorList>
            <person name="Kijpornyongpan T."/>
            <person name="Mondo S.J."/>
            <person name="Barry K."/>
            <person name="Sandor L."/>
            <person name="Lee J."/>
            <person name="Lipzen A."/>
            <person name="Pangilinan J."/>
            <person name="LaButti K."/>
            <person name="Hainaut M."/>
            <person name="Henrissat B."/>
            <person name="Grigoriev I.V."/>
            <person name="Spatafora J.W."/>
            <person name="Aime M.C."/>
        </authorList>
    </citation>
    <scope>NUCLEOTIDE SEQUENCE [LARGE SCALE GENOMIC DNA]</scope>
    <source>
        <strain evidence="4 5">MCA 5214</strain>
    </source>
</reference>
<dbReference type="GeneID" id="37025769"/>
<evidence type="ECO:0000256" key="1">
    <source>
        <dbReference type="ARBA" id="ARBA00038357"/>
    </source>
</evidence>
<dbReference type="SUPFAM" id="SSF55856">
    <property type="entry name" value="Cytochrome b5-like heme/steroid binding domain"/>
    <property type="match status" value="1"/>
</dbReference>
<evidence type="ECO:0000313" key="4">
    <source>
        <dbReference type="EMBL" id="PWN29962.1"/>
    </source>
</evidence>
<feature type="chain" id="PRO_5016283339" evidence="2">
    <location>
        <begin position="17"/>
        <end position="156"/>
    </location>
</feature>
<feature type="domain" description="Cytochrome b5 heme-binding" evidence="3">
    <location>
        <begin position="45"/>
        <end position="142"/>
    </location>
</feature>
<sequence length="156" mass="17616">LIKWILLAVLAALALGQFITGDVLYGYDGRWRYPSRWIPPKQRTFTPAELALYNGRDPSRPIYLSILGNVYDVTRGGSTYKPGGSYWFFAGKDASRAYVTGCFKTHLTHDLRGLGEEDLQQIDAWNTFFAENPRYQKVGTLQLPLIDPKTSPPEPC</sequence>
<dbReference type="RefSeq" id="XP_025364574.1">
    <property type="nucleotide sequence ID" value="XM_025503946.1"/>
</dbReference>
<dbReference type="FunFam" id="3.10.120.10:FF:000003">
    <property type="entry name" value="membrane-associated progesterone receptor component 1"/>
    <property type="match status" value="1"/>
</dbReference>
<dbReference type="InterPro" id="IPR036400">
    <property type="entry name" value="Cyt_B5-like_heme/steroid_sf"/>
</dbReference>
<dbReference type="Pfam" id="PF00173">
    <property type="entry name" value="Cyt-b5"/>
    <property type="match status" value="1"/>
</dbReference>
<dbReference type="Gene3D" id="3.10.120.10">
    <property type="entry name" value="Cytochrome b5-like heme/steroid binding domain"/>
    <property type="match status" value="1"/>
</dbReference>
<evidence type="ECO:0000256" key="2">
    <source>
        <dbReference type="SAM" id="SignalP"/>
    </source>
</evidence>
<gene>
    <name evidence="4" type="ORF">BDZ90DRAFT_205652</name>
</gene>
<feature type="signal peptide" evidence="2">
    <location>
        <begin position="1"/>
        <end position="16"/>
    </location>
</feature>
<dbReference type="GO" id="GO:0020037">
    <property type="term" value="F:heme binding"/>
    <property type="evidence" value="ECO:0007669"/>
    <property type="project" value="UniProtKB-ARBA"/>
</dbReference>
<evidence type="ECO:0000259" key="3">
    <source>
        <dbReference type="SMART" id="SM01117"/>
    </source>
</evidence>
<dbReference type="GO" id="GO:0012505">
    <property type="term" value="C:endomembrane system"/>
    <property type="evidence" value="ECO:0007669"/>
    <property type="project" value="TreeGrafter"/>
</dbReference>
<dbReference type="InterPro" id="IPR001199">
    <property type="entry name" value="Cyt_B5-like_heme/steroid-bd"/>
</dbReference>
<dbReference type="EMBL" id="KZ819662">
    <property type="protein sequence ID" value="PWN29962.1"/>
    <property type="molecule type" value="Genomic_DNA"/>
</dbReference>
<accession>A0A316UXL9</accession>